<dbReference type="GeneID" id="37642193"/>
<evidence type="ECO:0000256" key="2">
    <source>
        <dbReference type="ARBA" id="ARBA00011044"/>
    </source>
</evidence>
<dbReference type="GO" id="GO:0003677">
    <property type="term" value="F:DNA binding"/>
    <property type="evidence" value="ECO:0007669"/>
    <property type="project" value="UniProtKB-KW"/>
</dbReference>
<dbReference type="NCBIfam" id="TIGR01766">
    <property type="entry name" value="IS200/IS605 family accessory protein TnpB-like domain"/>
    <property type="match status" value="1"/>
</dbReference>
<dbReference type="RefSeq" id="WP_117368417.1">
    <property type="nucleotide sequence ID" value="NZ_CP027033.1"/>
</dbReference>
<dbReference type="InterPro" id="IPR010095">
    <property type="entry name" value="Cas12f1-like_TNB"/>
</dbReference>
<comment type="similarity">
    <text evidence="2">In the N-terminal section; belongs to the transposase 2 family.</text>
</comment>
<dbReference type="PANTHER" id="PTHR30405:SF11">
    <property type="entry name" value="RNA-GUIDED DNA ENDONUCLEASE RV2885C-RELATED"/>
    <property type="match status" value="1"/>
</dbReference>
<keyword evidence="4" id="KW-0238">DNA-binding</keyword>
<evidence type="ECO:0000313" key="9">
    <source>
        <dbReference type="EMBL" id="AXR81720.1"/>
    </source>
</evidence>
<evidence type="ECO:0000313" key="10">
    <source>
        <dbReference type="Proteomes" id="UP000258613"/>
    </source>
</evidence>
<evidence type="ECO:0000256" key="4">
    <source>
        <dbReference type="ARBA" id="ARBA00023125"/>
    </source>
</evidence>
<name>A0A346PQC5_9EURY</name>
<dbReference type="NCBIfam" id="NF040570">
    <property type="entry name" value="guided_TnpB"/>
    <property type="match status" value="1"/>
</dbReference>
<dbReference type="OrthoDB" id="284225at2157"/>
<dbReference type="KEGG" id="nag:AArcMg_1710"/>
<dbReference type="PANTHER" id="PTHR30405">
    <property type="entry name" value="TRANSPOSASE"/>
    <property type="match status" value="1"/>
</dbReference>
<evidence type="ECO:0000259" key="7">
    <source>
        <dbReference type="Pfam" id="PF01385"/>
    </source>
</evidence>
<accession>A0A346PQC5</accession>
<evidence type="ECO:0000256" key="6">
    <source>
        <dbReference type="SAM" id="MobiDB-lite"/>
    </source>
</evidence>
<evidence type="ECO:0000256" key="1">
    <source>
        <dbReference type="ARBA" id="ARBA00008761"/>
    </source>
</evidence>
<dbReference type="Pfam" id="PF01385">
    <property type="entry name" value="OrfB_IS605"/>
    <property type="match status" value="1"/>
</dbReference>
<dbReference type="AlphaFoldDB" id="A0A346PQC5"/>
<evidence type="ECO:0000256" key="3">
    <source>
        <dbReference type="ARBA" id="ARBA00022578"/>
    </source>
</evidence>
<dbReference type="GO" id="GO:0006310">
    <property type="term" value="P:DNA recombination"/>
    <property type="evidence" value="ECO:0007669"/>
    <property type="project" value="UniProtKB-KW"/>
</dbReference>
<keyword evidence="10" id="KW-1185">Reference proteome</keyword>
<reference evidence="10" key="1">
    <citation type="submission" date="2018-02" db="EMBL/GenBank/DDBJ databases">
        <title>Phenotypic and genomic properties of facultatively anaerobic sulfur-reducing natronoarchaea from hypersaline soda lakes.</title>
        <authorList>
            <person name="Sorokin D.Y."/>
            <person name="Kublanov I.V."/>
            <person name="Roman P."/>
            <person name="Sinninghe Damste J.S."/>
            <person name="Golyshin P.N."/>
            <person name="Rojo D."/>
            <person name="Ciordia S."/>
            <person name="Mena M.D.C."/>
            <person name="Ferrer M."/>
            <person name="Messina E."/>
            <person name="Smedile F."/>
            <person name="La Spada G."/>
            <person name="La Cono V."/>
            <person name="Yakimov M.M."/>
        </authorList>
    </citation>
    <scope>NUCLEOTIDE SEQUENCE [LARGE SCALE GENOMIC DNA]</scope>
    <source>
        <strain evidence="10">AArc-Mg</strain>
    </source>
</reference>
<dbReference type="GO" id="GO:0032196">
    <property type="term" value="P:transposition"/>
    <property type="evidence" value="ECO:0007669"/>
    <property type="project" value="UniProtKB-KW"/>
</dbReference>
<proteinExistence type="inferred from homology"/>
<dbReference type="Pfam" id="PF07282">
    <property type="entry name" value="Cas12f1-like_TNB"/>
    <property type="match status" value="1"/>
</dbReference>
<dbReference type="InterPro" id="IPR051399">
    <property type="entry name" value="RNA-guided_DNA_endo/Transpos"/>
</dbReference>
<sequence length="439" mass="49924">MLEVHRTHRAKILNLGQVEDSLDRHGWSASKLWNVTNYHSRQEWEETGEIPDHGDLKNELKTHPKYKGLHSQSSQKVLEELSEAFNSWYETRRSDDRANPPGYRKKNYYDNQGRRVHEEHPRSTVTWKQNGIKHDAKNNRVRLSKGANHKEHPKAWEYILVEYETRPGVTVENLQQVRAVYDKAKGRWELHLVCKDEIETPNAPGTETAGIDLGINNFATVAYSTEEAELYPGNRLKQDGYYFPKEIAKCDDSGGGKATRLHAKWSERRTHFFHSLAKHIVERCVEKGVGRINVGDLEGVREDEAGKSKNWGRHGNLDLHGWAFDRFTSILTYKAKVKGIAVGEVSERNTSKTCCVCGRKDDSQRVERGLYVCEDCDAAFNADVNGAENIRLELNQSNSESSASLGEDRSTGWLAQPGVYLYDLSSGFQPQAQVVDCKP</sequence>
<comment type="similarity">
    <text evidence="1">In the C-terminal section; belongs to the transposase 35 family.</text>
</comment>
<feature type="compositionally biased region" description="Basic and acidic residues" evidence="6">
    <location>
        <begin position="112"/>
        <end position="122"/>
    </location>
</feature>
<feature type="domain" description="Probable transposase IS891/IS1136/IS1341" evidence="7">
    <location>
        <begin position="192"/>
        <end position="300"/>
    </location>
</feature>
<protein>
    <submittedName>
        <fullName evidence="9">IS1341-type transposase</fullName>
    </submittedName>
</protein>
<keyword evidence="3" id="KW-0815">Transposition</keyword>
<feature type="domain" description="Cas12f1-like TNB" evidence="8">
    <location>
        <begin position="324"/>
        <end position="390"/>
    </location>
</feature>
<evidence type="ECO:0000256" key="5">
    <source>
        <dbReference type="ARBA" id="ARBA00023172"/>
    </source>
</evidence>
<dbReference type="EMBL" id="CP027033">
    <property type="protein sequence ID" value="AXR81720.1"/>
    <property type="molecule type" value="Genomic_DNA"/>
</dbReference>
<dbReference type="Proteomes" id="UP000258613">
    <property type="component" value="Chromosome"/>
</dbReference>
<keyword evidence="5" id="KW-0233">DNA recombination</keyword>
<feature type="region of interest" description="Disordered" evidence="6">
    <location>
        <begin position="92"/>
        <end position="125"/>
    </location>
</feature>
<gene>
    <name evidence="9" type="ORF">AArcMg_1710</name>
</gene>
<organism evidence="9 10">
    <name type="scientific">Natrarchaeobaculum sulfurireducens</name>
    <dbReference type="NCBI Taxonomy" id="2044521"/>
    <lineage>
        <taxon>Archaea</taxon>
        <taxon>Methanobacteriati</taxon>
        <taxon>Methanobacteriota</taxon>
        <taxon>Stenosarchaea group</taxon>
        <taxon>Halobacteria</taxon>
        <taxon>Halobacteriales</taxon>
        <taxon>Natrialbaceae</taxon>
        <taxon>Natrarchaeobaculum</taxon>
    </lineage>
</organism>
<dbReference type="InterPro" id="IPR001959">
    <property type="entry name" value="Transposase"/>
</dbReference>
<evidence type="ECO:0000259" key="8">
    <source>
        <dbReference type="Pfam" id="PF07282"/>
    </source>
</evidence>